<evidence type="ECO:0000256" key="1">
    <source>
        <dbReference type="SAM" id="Phobius"/>
    </source>
</evidence>
<dbReference type="AlphaFoldDB" id="A0A0G1RSA3"/>
<keyword evidence="1" id="KW-0472">Membrane</keyword>
<dbReference type="InterPro" id="IPR013783">
    <property type="entry name" value="Ig-like_fold"/>
</dbReference>
<dbReference type="PANTHER" id="PTHR34475:SF1">
    <property type="entry name" value="CYTOSKELETON PROTEIN RODZ"/>
    <property type="match status" value="1"/>
</dbReference>
<keyword evidence="1" id="KW-1133">Transmembrane helix</keyword>
<name>A0A0G1RSA3_9BACT</name>
<dbReference type="GO" id="GO:0003677">
    <property type="term" value="F:DNA binding"/>
    <property type="evidence" value="ECO:0007669"/>
    <property type="project" value="UniProtKB-KW"/>
</dbReference>
<proteinExistence type="predicted"/>
<comment type="caution">
    <text evidence="2">The sequence shown here is derived from an EMBL/GenBank/DDBJ whole genome shotgun (WGS) entry which is preliminary data.</text>
</comment>
<reference evidence="2 3" key="1">
    <citation type="journal article" date="2015" name="Nature">
        <title>rRNA introns, odd ribosomes, and small enigmatic genomes across a large radiation of phyla.</title>
        <authorList>
            <person name="Brown C.T."/>
            <person name="Hug L.A."/>
            <person name="Thomas B.C."/>
            <person name="Sharon I."/>
            <person name="Castelle C.J."/>
            <person name="Singh A."/>
            <person name="Wilkins M.J."/>
            <person name="Williams K.H."/>
            <person name="Banfield J.F."/>
        </authorList>
    </citation>
    <scope>NUCLEOTIDE SEQUENCE [LARGE SCALE GENOMIC DNA]</scope>
</reference>
<sequence>MKTVGQIIRAGRLKRSLSVEQLSHLTKIDAKYIMALESDLYSGLPSETFAKGFIRNLSQRLSLDSDELVAIFRRDFREPELTRTSKAHRRTLFPKVSSQLFPFAVGGLVFVIYLIFQFRTILTPPKLEISRPSSASVLISPVEIEGDTSIDATISINEDTQVSPDSSGRFLARINLPIGENTLEIKSVNRFGRSTVKKLAIIIISK</sequence>
<dbReference type="Pfam" id="PF13413">
    <property type="entry name" value="HTH_25"/>
    <property type="match status" value="1"/>
</dbReference>
<dbReference type="Proteomes" id="UP000034794">
    <property type="component" value="Unassembled WGS sequence"/>
</dbReference>
<evidence type="ECO:0000313" key="2">
    <source>
        <dbReference type="EMBL" id="KKU32833.1"/>
    </source>
</evidence>
<dbReference type="Gene3D" id="2.60.40.10">
    <property type="entry name" value="Immunoglobulins"/>
    <property type="match status" value="1"/>
</dbReference>
<evidence type="ECO:0000313" key="3">
    <source>
        <dbReference type="Proteomes" id="UP000034794"/>
    </source>
</evidence>
<dbReference type="InterPro" id="IPR050400">
    <property type="entry name" value="Bact_Cytoskel_RodZ"/>
</dbReference>
<dbReference type="EMBL" id="LCMI01000007">
    <property type="protein sequence ID" value="KKU32833.1"/>
    <property type="molecule type" value="Genomic_DNA"/>
</dbReference>
<dbReference type="SUPFAM" id="SSF47413">
    <property type="entry name" value="lambda repressor-like DNA-binding domains"/>
    <property type="match status" value="1"/>
</dbReference>
<organism evidence="2 3">
    <name type="scientific">Candidatus Collierbacteria bacterium GW2011_GWA2_46_26</name>
    <dbReference type="NCBI Taxonomy" id="1618381"/>
    <lineage>
        <taxon>Bacteria</taxon>
        <taxon>Candidatus Collieribacteriota</taxon>
    </lineage>
</organism>
<accession>A0A0G1RSA3</accession>
<feature type="transmembrane region" description="Helical" evidence="1">
    <location>
        <begin position="96"/>
        <end position="116"/>
    </location>
</feature>
<protein>
    <submittedName>
        <fullName evidence="2">DNA-binding helix-turn-helix protein</fullName>
    </submittedName>
</protein>
<dbReference type="PANTHER" id="PTHR34475">
    <property type="match status" value="1"/>
</dbReference>
<dbReference type="InterPro" id="IPR010982">
    <property type="entry name" value="Lambda_DNA-bd_dom_sf"/>
</dbReference>
<keyword evidence="2" id="KW-0238">DNA-binding</keyword>
<dbReference type="Gene3D" id="1.10.260.40">
    <property type="entry name" value="lambda repressor-like DNA-binding domains"/>
    <property type="match status" value="1"/>
</dbReference>
<keyword evidence="1" id="KW-0812">Transmembrane</keyword>
<gene>
    <name evidence="2" type="ORF">UX47_C0007G0077</name>
</gene>